<evidence type="ECO:0000313" key="1">
    <source>
        <dbReference type="EMBL" id="KAJ7641539.1"/>
    </source>
</evidence>
<dbReference type="EMBL" id="JARKIF010000004">
    <property type="protein sequence ID" value="KAJ7641539.1"/>
    <property type="molecule type" value="Genomic_DNA"/>
</dbReference>
<dbReference type="SUPFAM" id="SSF144232">
    <property type="entry name" value="HIT/MYND zinc finger-like"/>
    <property type="match status" value="1"/>
</dbReference>
<proteinExistence type="predicted"/>
<gene>
    <name evidence="1" type="ORF">FB45DRAFT_1054033</name>
</gene>
<name>A0AAD7FWQ5_9AGAR</name>
<sequence>MLPRTELLGLLRSLNVDLPRKTKLSDQELDERLSHTLDSAQYISRVVPNPPLDPNAYPSWLRDSSNQPLLGKALQRHNNLEAMIDMKSSVLGVANPLFALSSPAMVLRQVVMAVGDGWDNGTRCMLFQDKDKKSGICIKVLEVKKFDNNTPILLVVFQSSLRGELAETAQAYVTVAEEEQHMLLRILYANSNRLASSYKPKRAAAEASSTLSFLIPVGPLEADDIVKYNANDGCLVCGAPAVQQCSRCRSIKYCDSGEFLHLEVNVIPHPRETACQQEDWKIHRPVCNSVQTGNWTSITFRRVDRPVPGVHRLKILDITHHEDVIQRRRAMLDSCKTVPPVVNTHGVTPFIVKIHVPFVRLIENEDAMVLDEKRTFEVSVERSASGDPSKFDKLVQVVRKSTAEVGMFLYAIRTGDWTIDLCLDSFPDQDQTW</sequence>
<dbReference type="Proteomes" id="UP001221142">
    <property type="component" value="Unassembled WGS sequence"/>
</dbReference>
<keyword evidence="2" id="KW-1185">Reference proteome</keyword>
<evidence type="ECO:0000313" key="2">
    <source>
        <dbReference type="Proteomes" id="UP001221142"/>
    </source>
</evidence>
<dbReference type="Gene3D" id="6.10.140.2220">
    <property type="match status" value="1"/>
</dbReference>
<reference evidence="1" key="1">
    <citation type="submission" date="2023-03" db="EMBL/GenBank/DDBJ databases">
        <title>Massive genome expansion in bonnet fungi (Mycena s.s.) driven by repeated elements and novel gene families across ecological guilds.</title>
        <authorList>
            <consortium name="Lawrence Berkeley National Laboratory"/>
            <person name="Harder C.B."/>
            <person name="Miyauchi S."/>
            <person name="Viragh M."/>
            <person name="Kuo A."/>
            <person name="Thoen E."/>
            <person name="Andreopoulos B."/>
            <person name="Lu D."/>
            <person name="Skrede I."/>
            <person name="Drula E."/>
            <person name="Henrissat B."/>
            <person name="Morin E."/>
            <person name="Kohler A."/>
            <person name="Barry K."/>
            <person name="LaButti K."/>
            <person name="Morin E."/>
            <person name="Salamov A."/>
            <person name="Lipzen A."/>
            <person name="Mereny Z."/>
            <person name="Hegedus B."/>
            <person name="Baldrian P."/>
            <person name="Stursova M."/>
            <person name="Weitz H."/>
            <person name="Taylor A."/>
            <person name="Grigoriev I.V."/>
            <person name="Nagy L.G."/>
            <person name="Martin F."/>
            <person name="Kauserud H."/>
        </authorList>
    </citation>
    <scope>NUCLEOTIDE SEQUENCE</scope>
    <source>
        <strain evidence="1">9284</strain>
    </source>
</reference>
<accession>A0AAD7FWQ5</accession>
<organism evidence="1 2">
    <name type="scientific">Roridomyces roridus</name>
    <dbReference type="NCBI Taxonomy" id="1738132"/>
    <lineage>
        <taxon>Eukaryota</taxon>
        <taxon>Fungi</taxon>
        <taxon>Dikarya</taxon>
        <taxon>Basidiomycota</taxon>
        <taxon>Agaricomycotina</taxon>
        <taxon>Agaricomycetes</taxon>
        <taxon>Agaricomycetidae</taxon>
        <taxon>Agaricales</taxon>
        <taxon>Marasmiineae</taxon>
        <taxon>Mycenaceae</taxon>
        <taxon>Roridomyces</taxon>
    </lineage>
</organism>
<comment type="caution">
    <text evidence="1">The sequence shown here is derived from an EMBL/GenBank/DDBJ whole genome shotgun (WGS) entry which is preliminary data.</text>
</comment>
<dbReference type="AlphaFoldDB" id="A0AAD7FWQ5"/>
<evidence type="ECO:0008006" key="3">
    <source>
        <dbReference type="Google" id="ProtNLM"/>
    </source>
</evidence>
<protein>
    <recommendedName>
        <fullName evidence="3">MYND-type domain-containing protein</fullName>
    </recommendedName>
</protein>